<organism evidence="1 2">
    <name type="scientific">Ensifer adhaerens</name>
    <name type="common">Sinorhizobium morelense</name>
    <dbReference type="NCBI Taxonomy" id="106592"/>
    <lineage>
        <taxon>Bacteria</taxon>
        <taxon>Pseudomonadati</taxon>
        <taxon>Pseudomonadota</taxon>
        <taxon>Alphaproteobacteria</taxon>
        <taxon>Hyphomicrobiales</taxon>
        <taxon>Rhizobiaceae</taxon>
        <taxon>Sinorhizobium/Ensifer group</taxon>
        <taxon>Ensifer</taxon>
    </lineage>
</organism>
<sequence length="197" mass="21417">MTGIAPKRGWLPPLVAALIAAVLQTAALGYMVESRASILRNGKEVLLKTVPVDPRDLLRGDYVILSYDISWLPPALFKGGLPTAPAETAVFVRLAKQPDGFWAAAEASFKPLAPVDDSVVLQSQPFTYYPSSSENPSSINVDYGIERFYVPEGEGRVLEQARNAEALSVSVRINDAGRAQIRQIAVEGTPVYEEPLY</sequence>
<dbReference type="Pfam" id="PF14345">
    <property type="entry name" value="GDYXXLXY"/>
    <property type="match status" value="1"/>
</dbReference>
<dbReference type="InterPro" id="IPR025833">
    <property type="entry name" value="GDYXXLXY"/>
</dbReference>
<name>A0A0L8C6Y3_ENSAD</name>
<evidence type="ECO:0000313" key="1">
    <source>
        <dbReference type="EMBL" id="KOF22538.1"/>
    </source>
</evidence>
<comment type="caution">
    <text evidence="1">The sequence shown here is derived from an EMBL/GenBank/DDBJ whole genome shotgun (WGS) entry which is preliminary data.</text>
</comment>
<dbReference type="RefSeq" id="WP_053247339.1">
    <property type="nucleotide sequence ID" value="NZ_LGAP01000001.1"/>
</dbReference>
<proteinExistence type="predicted"/>
<dbReference type="OrthoDB" id="4868247at2"/>
<evidence type="ECO:0008006" key="3">
    <source>
        <dbReference type="Google" id="ProtNLM"/>
    </source>
</evidence>
<gene>
    <name evidence="1" type="ORF">AC244_03160</name>
</gene>
<accession>A0A0L8C6Y3</accession>
<dbReference type="Proteomes" id="UP000037425">
    <property type="component" value="Unassembled WGS sequence"/>
</dbReference>
<protein>
    <recommendedName>
        <fullName evidence="3">Membrane-anchored protein</fullName>
    </recommendedName>
</protein>
<reference evidence="2" key="1">
    <citation type="submission" date="2015-07" db="EMBL/GenBank/DDBJ databases">
        <title>Whole genome sequence of an Ensifer adhaerens strain isolated from a cave pool in the Wind Cave National Park.</title>
        <authorList>
            <person name="Eng W.W.H."/>
            <person name="Gan H.M."/>
            <person name="Barton H.A."/>
            <person name="Savka M.A."/>
        </authorList>
    </citation>
    <scope>NUCLEOTIDE SEQUENCE [LARGE SCALE GENOMIC DNA]</scope>
    <source>
        <strain evidence="2">SD006</strain>
    </source>
</reference>
<dbReference type="PATRIC" id="fig|106592.7.peg.679"/>
<evidence type="ECO:0000313" key="2">
    <source>
        <dbReference type="Proteomes" id="UP000037425"/>
    </source>
</evidence>
<dbReference type="AlphaFoldDB" id="A0A0L8C6Y3"/>
<dbReference type="EMBL" id="LGAP01000001">
    <property type="protein sequence ID" value="KOF22538.1"/>
    <property type="molecule type" value="Genomic_DNA"/>
</dbReference>